<sequence length="620" mass="66379">MSDRTSPGAQRLHQPLPTPCHTHTAWRRGLCAATAVGAVFAMTGSAVADHADAFVTQLNAPPIVVQSQGSAYTQVSSPAIPIEGTISLEVDAGVSGRVKRWKAWPMLVLPDGVSRLDFRDAGGAMNYQRPYPKAVDRDQDFVISKTDYSSTMATACIRHSERLRAQGLSNTQIFGQDRQVEVAVKGIVEYETTGIVGAPVPPEVRPADPTVTVNCKGHEPVETSSLEVVEQAFIAGVCRLRLNGRIVTTRPNEEVSFRYADEVGNQSSVITVRTNGTRFATFSHTDKLPSGPNSGRVRIIGVSSVFNTPWQDYNLDCNQATGITTVMPQAVPQPPEASVAGSVVSERVFQGFVCPDRISIDGTITARGLMATGSAAILLDNRHKLRQDFSVSEDGTETVRYLDSLTWGNPSGGLTLGAGSNTEPPKKSVMMHFKITDAQGRIIDTAFRRHSFACRPSTQSGQIAGNRLVTPQQGSGHQMVRPGGTANAQLARPGAAVSGFAIQAPQGRVRKGEIRLSGGQANANYSLRFYRKTGGSFQPVRSAQLPGRMRGTRANFDLGALSGSRVWRIEICPAGSTGIANAQSCKTSDFRLPRMGGARSGADAPVKEGKTRRLAPRNAN</sequence>
<reference evidence="2 3" key="1">
    <citation type="submission" date="2019-06" db="EMBL/GenBank/DDBJ databases">
        <title>Whole genome sequence for Rhodospirillaceae sp. R148.</title>
        <authorList>
            <person name="Wang G."/>
        </authorList>
    </citation>
    <scope>NUCLEOTIDE SEQUENCE [LARGE SCALE GENOMIC DNA]</scope>
    <source>
        <strain evidence="2 3">R148</strain>
    </source>
</reference>
<gene>
    <name evidence="2" type="ORF">FKG95_27730</name>
</gene>
<evidence type="ECO:0000256" key="1">
    <source>
        <dbReference type="SAM" id="MobiDB-lite"/>
    </source>
</evidence>
<dbReference type="OrthoDB" id="8479878at2"/>
<evidence type="ECO:0000313" key="2">
    <source>
        <dbReference type="EMBL" id="TQV70651.1"/>
    </source>
</evidence>
<name>A0A545T0C7_9PROT</name>
<comment type="caution">
    <text evidence="2">The sequence shown here is derived from an EMBL/GenBank/DDBJ whole genome shotgun (WGS) entry which is preliminary data.</text>
</comment>
<feature type="region of interest" description="Disordered" evidence="1">
    <location>
        <begin position="591"/>
        <end position="620"/>
    </location>
</feature>
<protein>
    <submittedName>
        <fullName evidence="2">Uncharacterized protein</fullName>
    </submittedName>
</protein>
<dbReference type="RefSeq" id="WP_142899720.1">
    <property type="nucleotide sequence ID" value="NZ_ML660067.1"/>
</dbReference>
<organism evidence="2 3">
    <name type="scientific">Denitrobaculum tricleocarpae</name>
    <dbReference type="NCBI Taxonomy" id="2591009"/>
    <lineage>
        <taxon>Bacteria</taxon>
        <taxon>Pseudomonadati</taxon>
        <taxon>Pseudomonadota</taxon>
        <taxon>Alphaproteobacteria</taxon>
        <taxon>Rhodospirillales</taxon>
        <taxon>Rhodospirillaceae</taxon>
        <taxon>Denitrobaculum</taxon>
    </lineage>
</organism>
<evidence type="ECO:0000313" key="3">
    <source>
        <dbReference type="Proteomes" id="UP000315252"/>
    </source>
</evidence>
<dbReference type="AlphaFoldDB" id="A0A545T0C7"/>
<dbReference type="EMBL" id="VHSH01000016">
    <property type="protein sequence ID" value="TQV70651.1"/>
    <property type="molecule type" value="Genomic_DNA"/>
</dbReference>
<keyword evidence="3" id="KW-1185">Reference proteome</keyword>
<dbReference type="Proteomes" id="UP000315252">
    <property type="component" value="Unassembled WGS sequence"/>
</dbReference>
<proteinExistence type="predicted"/>
<accession>A0A545T0C7</accession>